<evidence type="ECO:0000313" key="2">
    <source>
        <dbReference type="Proteomes" id="UP000683925"/>
    </source>
</evidence>
<accession>A0A8S1YN93</accession>
<gene>
    <name evidence="1" type="ORF">POCTA_138.1.T2070008</name>
</gene>
<dbReference type="AlphaFoldDB" id="A0A8S1YN93"/>
<keyword evidence="2" id="KW-1185">Reference proteome</keyword>
<reference evidence="1" key="1">
    <citation type="submission" date="2021-01" db="EMBL/GenBank/DDBJ databases">
        <authorList>
            <consortium name="Genoscope - CEA"/>
            <person name="William W."/>
        </authorList>
    </citation>
    <scope>NUCLEOTIDE SEQUENCE</scope>
</reference>
<dbReference type="Proteomes" id="UP000683925">
    <property type="component" value="Unassembled WGS sequence"/>
</dbReference>
<organism evidence="1 2">
    <name type="scientific">Paramecium octaurelia</name>
    <dbReference type="NCBI Taxonomy" id="43137"/>
    <lineage>
        <taxon>Eukaryota</taxon>
        <taxon>Sar</taxon>
        <taxon>Alveolata</taxon>
        <taxon>Ciliophora</taxon>
        <taxon>Intramacronucleata</taxon>
        <taxon>Oligohymenophorea</taxon>
        <taxon>Peniculida</taxon>
        <taxon>Parameciidae</taxon>
        <taxon>Paramecium</taxon>
    </lineage>
</organism>
<dbReference type="EMBL" id="CAJJDP010000211">
    <property type="protein sequence ID" value="CAD8215128.1"/>
    <property type="molecule type" value="Genomic_DNA"/>
</dbReference>
<proteinExistence type="predicted"/>
<name>A0A8S1YN93_PAROT</name>
<sequence>MLIQLVGLSKLFLQYKLLMHRQIKQDRMAAKNQPRNRLFKEQNNISK</sequence>
<protein>
    <submittedName>
        <fullName evidence="1">Uncharacterized protein</fullName>
    </submittedName>
</protein>
<comment type="caution">
    <text evidence="1">The sequence shown here is derived from an EMBL/GenBank/DDBJ whole genome shotgun (WGS) entry which is preliminary data.</text>
</comment>
<evidence type="ECO:0000313" key="1">
    <source>
        <dbReference type="EMBL" id="CAD8215128.1"/>
    </source>
</evidence>